<keyword evidence="3" id="KW-0326">Glycosidase</keyword>
<dbReference type="AlphaFoldDB" id="A0A650CMZ8"/>
<evidence type="ECO:0000256" key="4">
    <source>
        <dbReference type="PROSITE-ProRule" id="PRU10055"/>
    </source>
</evidence>
<dbReference type="PRINTS" id="PR00131">
    <property type="entry name" value="GLHYDRLASE1"/>
</dbReference>
<evidence type="ECO:0000313" key="6">
    <source>
        <dbReference type="EMBL" id="QGR19230.1"/>
    </source>
</evidence>
<gene>
    <name evidence="6" type="ORF">D1868_04050</name>
</gene>
<dbReference type="OrthoDB" id="84443at2157"/>
<dbReference type="GeneID" id="42798217"/>
<keyword evidence="7" id="KW-1185">Reference proteome</keyword>
<proteinExistence type="inferred from homology"/>
<dbReference type="PANTHER" id="PTHR10353:SF209">
    <property type="entry name" value="GALACTOLIPID GALACTOSYLTRANSFERASE SFR2, CHLOROPLASTIC"/>
    <property type="match status" value="1"/>
</dbReference>
<accession>A0A650CMZ8</accession>
<dbReference type="InterPro" id="IPR001360">
    <property type="entry name" value="Glyco_hydro_1"/>
</dbReference>
<dbReference type="EMBL" id="CP045483">
    <property type="protein sequence ID" value="QGR19230.1"/>
    <property type="molecule type" value="Genomic_DNA"/>
</dbReference>
<keyword evidence="2 6" id="KW-0378">Hydrolase</keyword>
<evidence type="ECO:0000313" key="7">
    <source>
        <dbReference type="Proteomes" id="UP000423396"/>
    </source>
</evidence>
<sequence length="388" mass="45343">MKFGFSTSAFQFEETNTNSDWYEWLTDDVNISTGKVVPYLPYMNAYLSKYSVIHDLASKLNASVWRFNPSWSRLFKTEEKIDNETVNKYKEVLKDLKDKGFTIILCLNHFDLPLWIHQPIIARDYLLTKGKLGWYDENTVGKFVSFAKFIRDTYSEYVDLWCTFNEPNILINFSYLSGIFPPGITSKIAYQKALLNVITAHNLVYDEFKGLKVGLVYNFPYVQGNDKMEEAVYSFLEKVKVDWIGVNYYSRIVYDKNGSPKKGYGVFCQPNSTSLDGNPTSDYGWELYPKGLEEVLRKVSRRFDKPIYITENGIADSKDVLRPNFLFQHLEAIKNSGVKVEAYMYWSIIDNYEWNFGYEMEFGLYGLDFRPRPSAFLFRELVEIYSNI</sequence>
<dbReference type="KEGG" id="sazo:D1868_04050"/>
<comment type="similarity">
    <text evidence="1 5">Belongs to the glycosyl hydrolase 1 family.</text>
</comment>
<dbReference type="InterPro" id="IPR017853">
    <property type="entry name" value="GH"/>
</dbReference>
<name>A0A650CMZ8_9CREN</name>
<dbReference type="Gene3D" id="3.20.20.80">
    <property type="entry name" value="Glycosidases"/>
    <property type="match status" value="1"/>
</dbReference>
<dbReference type="GO" id="GO:0005975">
    <property type="term" value="P:carbohydrate metabolic process"/>
    <property type="evidence" value="ECO:0007669"/>
    <property type="project" value="InterPro"/>
</dbReference>
<evidence type="ECO:0000256" key="5">
    <source>
        <dbReference type="RuleBase" id="RU003690"/>
    </source>
</evidence>
<dbReference type="InterPro" id="IPR018120">
    <property type="entry name" value="Glyco_hydro_1_AS"/>
</dbReference>
<dbReference type="PROSITE" id="PS00572">
    <property type="entry name" value="GLYCOSYL_HYDROL_F1_1"/>
    <property type="match status" value="1"/>
</dbReference>
<dbReference type="GO" id="GO:0008422">
    <property type="term" value="F:beta-glucosidase activity"/>
    <property type="evidence" value="ECO:0007669"/>
    <property type="project" value="TreeGrafter"/>
</dbReference>
<evidence type="ECO:0000256" key="2">
    <source>
        <dbReference type="ARBA" id="ARBA00022801"/>
    </source>
</evidence>
<dbReference type="SUPFAM" id="SSF51445">
    <property type="entry name" value="(Trans)glycosidases"/>
    <property type="match status" value="1"/>
</dbReference>
<protein>
    <submittedName>
        <fullName evidence="6">Family 1 glycosylhydrolase</fullName>
    </submittedName>
</protein>
<dbReference type="PANTHER" id="PTHR10353">
    <property type="entry name" value="GLYCOSYL HYDROLASE"/>
    <property type="match status" value="1"/>
</dbReference>
<feature type="active site" description="Nucleophile" evidence="4">
    <location>
        <position position="311"/>
    </location>
</feature>
<reference evidence="6 7" key="1">
    <citation type="submission" date="2019-10" db="EMBL/GenBank/DDBJ databases">
        <title>Genome Sequences from Six Type Strain Members of the Archaeal Family Sulfolobaceae: Acidianus ambivalens, Acidianus infernus, Metallosphaera prunae, Stygiolobus azoricus, Sulfolobus metallicus, and Sulfurisphaera ohwakuensis.</title>
        <authorList>
            <person name="Counts J.A."/>
            <person name="Kelly R.M."/>
        </authorList>
    </citation>
    <scope>NUCLEOTIDE SEQUENCE [LARGE SCALE GENOMIC DNA]</scope>
    <source>
        <strain evidence="6 7">FC6</strain>
    </source>
</reference>
<dbReference type="Pfam" id="PF00232">
    <property type="entry name" value="Glyco_hydro_1"/>
    <property type="match status" value="2"/>
</dbReference>
<evidence type="ECO:0000256" key="1">
    <source>
        <dbReference type="ARBA" id="ARBA00010838"/>
    </source>
</evidence>
<organism evidence="6 7">
    <name type="scientific">Stygiolobus azoricus</name>
    <dbReference type="NCBI Taxonomy" id="41675"/>
    <lineage>
        <taxon>Archaea</taxon>
        <taxon>Thermoproteota</taxon>
        <taxon>Thermoprotei</taxon>
        <taxon>Sulfolobales</taxon>
        <taxon>Sulfolobaceae</taxon>
        <taxon>Stygiolobus</taxon>
    </lineage>
</organism>
<dbReference type="Proteomes" id="UP000423396">
    <property type="component" value="Chromosome"/>
</dbReference>
<evidence type="ECO:0000256" key="3">
    <source>
        <dbReference type="ARBA" id="ARBA00023295"/>
    </source>
</evidence>
<dbReference type="RefSeq" id="WP_156005796.1">
    <property type="nucleotide sequence ID" value="NZ_CP045483.1"/>
</dbReference>